<dbReference type="EMBL" id="CP066775">
    <property type="protein sequence ID" value="QQL49293.1"/>
    <property type="molecule type" value="Genomic_DNA"/>
</dbReference>
<dbReference type="PIRSF" id="PIRSF006060">
    <property type="entry name" value="AA_transporter"/>
    <property type="match status" value="1"/>
</dbReference>
<name>A0A6I4HYX2_9SPHI</name>
<sequence>MAKGGAPKKIRLFQLVFIIFFTVSGGPYGLESLLSYAGSHYAIIILFVTPILWDVPAILTVAELNSMMPIEGGYYQWVKNALGLRFGFYEGWWTWLYTFIDLAIYPVMFVQYASYFFPWMQQWQLPVCLVFIWLSALINVWGIKQVGRISVILSVAVLGPFVVLFIAAMMHHTFAHPQVTGAATPLKFSSVGMALYIVMWNCLGWDNITTYAGEVEQPVRTYLKAVFIAFAMVIAIYLVTIFVAQRSGIDYNVLSNERFPVLGEFIAGKWLGALIAAGGMASAMGIYTAVLLSVSRIPMVMADDGLLPVGLTKTHSKYETPYRSIILCSLVISVMVLWSFDELVIIDVTVYGAGLFLEYVTLIVTRIKRPDAVRPFKIPLGITGLCIFMALPTLVYIAALGGTLIAAGSALKPLIFAGIALITAELGWQLAKRYRRKVVLND</sequence>
<comment type="subcellular location">
    <subcellularLocation>
        <location evidence="1">Cell membrane</location>
        <topology evidence="1">Multi-pass membrane protein</topology>
    </subcellularLocation>
</comment>
<dbReference type="InterPro" id="IPR044566">
    <property type="entry name" value="RMV1-like"/>
</dbReference>
<keyword evidence="8" id="KW-1185">Reference proteome</keyword>
<evidence type="ECO:0000256" key="4">
    <source>
        <dbReference type="ARBA" id="ARBA00022692"/>
    </source>
</evidence>
<evidence type="ECO:0000256" key="1">
    <source>
        <dbReference type="ARBA" id="ARBA00004651"/>
    </source>
</evidence>
<evidence type="ECO:0000256" key="5">
    <source>
        <dbReference type="ARBA" id="ARBA00022989"/>
    </source>
</evidence>
<dbReference type="PANTHER" id="PTHR45826">
    <property type="entry name" value="POLYAMINE TRANSPORTER PUT1"/>
    <property type="match status" value="1"/>
</dbReference>
<keyword evidence="4" id="KW-0812">Transmembrane</keyword>
<dbReference type="Proteomes" id="UP000429232">
    <property type="component" value="Chromosome"/>
</dbReference>
<protein>
    <submittedName>
        <fullName evidence="7">APC family permease</fullName>
    </submittedName>
</protein>
<dbReference type="GO" id="GO:0005886">
    <property type="term" value="C:plasma membrane"/>
    <property type="evidence" value="ECO:0007669"/>
    <property type="project" value="UniProtKB-SubCell"/>
</dbReference>
<dbReference type="KEGG" id="mgik:GO620_014090"/>
<dbReference type="GO" id="GO:0022857">
    <property type="term" value="F:transmembrane transporter activity"/>
    <property type="evidence" value="ECO:0007669"/>
    <property type="project" value="InterPro"/>
</dbReference>
<organism evidence="7 8">
    <name type="scientific">Mucilaginibacter ginkgonis</name>
    <dbReference type="NCBI Taxonomy" id="2682091"/>
    <lineage>
        <taxon>Bacteria</taxon>
        <taxon>Pseudomonadati</taxon>
        <taxon>Bacteroidota</taxon>
        <taxon>Sphingobacteriia</taxon>
        <taxon>Sphingobacteriales</taxon>
        <taxon>Sphingobacteriaceae</taxon>
        <taxon>Mucilaginibacter</taxon>
    </lineage>
</organism>
<dbReference type="Pfam" id="PF13520">
    <property type="entry name" value="AA_permease_2"/>
    <property type="match status" value="1"/>
</dbReference>
<keyword evidence="2" id="KW-0813">Transport</keyword>
<dbReference type="RefSeq" id="WP_157524410.1">
    <property type="nucleotide sequence ID" value="NZ_CP066775.1"/>
</dbReference>
<dbReference type="PANTHER" id="PTHR45826:SF2">
    <property type="entry name" value="AMINO ACID TRANSPORTER"/>
    <property type="match status" value="1"/>
</dbReference>
<keyword evidence="6" id="KW-0472">Membrane</keyword>
<keyword evidence="5" id="KW-1133">Transmembrane helix</keyword>
<evidence type="ECO:0000256" key="6">
    <source>
        <dbReference type="ARBA" id="ARBA00023136"/>
    </source>
</evidence>
<dbReference type="InterPro" id="IPR002293">
    <property type="entry name" value="AA/rel_permease1"/>
</dbReference>
<dbReference type="AlphaFoldDB" id="A0A6I4HYX2"/>
<gene>
    <name evidence="7" type="ORF">GO620_014090</name>
</gene>
<dbReference type="Gene3D" id="1.20.1740.10">
    <property type="entry name" value="Amino acid/polyamine transporter I"/>
    <property type="match status" value="1"/>
</dbReference>
<evidence type="ECO:0000313" key="8">
    <source>
        <dbReference type="Proteomes" id="UP000429232"/>
    </source>
</evidence>
<keyword evidence="3" id="KW-1003">Cell membrane</keyword>
<accession>A0A6I4HYX2</accession>
<evidence type="ECO:0000313" key="7">
    <source>
        <dbReference type="EMBL" id="QQL49293.1"/>
    </source>
</evidence>
<evidence type="ECO:0000256" key="2">
    <source>
        <dbReference type="ARBA" id="ARBA00022448"/>
    </source>
</evidence>
<evidence type="ECO:0000256" key="3">
    <source>
        <dbReference type="ARBA" id="ARBA00022475"/>
    </source>
</evidence>
<reference evidence="7 8" key="1">
    <citation type="submission" date="2020-12" db="EMBL/GenBank/DDBJ databases">
        <title>HMF7856_wgs.fasta genome submission.</title>
        <authorList>
            <person name="Kang H."/>
            <person name="Kim H."/>
            <person name="Joh K."/>
        </authorList>
    </citation>
    <scope>NUCLEOTIDE SEQUENCE [LARGE SCALE GENOMIC DNA]</scope>
    <source>
        <strain evidence="7 8">HMF7856</strain>
    </source>
</reference>
<proteinExistence type="predicted"/>